<dbReference type="InterPro" id="IPR018490">
    <property type="entry name" value="cNMP-bd_dom_sf"/>
</dbReference>
<evidence type="ECO:0000256" key="3">
    <source>
        <dbReference type="ARBA" id="ARBA00022553"/>
    </source>
</evidence>
<dbReference type="InterPro" id="IPR004358">
    <property type="entry name" value="Sig_transdc_His_kin-like_C"/>
</dbReference>
<dbReference type="Pfam" id="PF02518">
    <property type="entry name" value="HATPase_c"/>
    <property type="match status" value="1"/>
</dbReference>
<dbReference type="SUPFAM" id="SSF55874">
    <property type="entry name" value="ATPase domain of HSP90 chaperone/DNA topoisomerase II/histidine kinase"/>
    <property type="match status" value="1"/>
</dbReference>
<dbReference type="SMART" id="SM00100">
    <property type="entry name" value="cNMP"/>
    <property type="match status" value="1"/>
</dbReference>
<dbReference type="EMBL" id="BSEC01000001">
    <property type="protein sequence ID" value="GLI94817.1"/>
    <property type="molecule type" value="Genomic_DNA"/>
</dbReference>
<evidence type="ECO:0000313" key="7">
    <source>
        <dbReference type="Proteomes" id="UP001144323"/>
    </source>
</evidence>
<dbReference type="InterPro" id="IPR000595">
    <property type="entry name" value="cNMP-bd_dom"/>
</dbReference>
<dbReference type="PANTHER" id="PTHR43065">
    <property type="entry name" value="SENSOR HISTIDINE KINASE"/>
    <property type="match status" value="1"/>
</dbReference>
<dbReference type="RefSeq" id="WP_281805035.1">
    <property type="nucleotide sequence ID" value="NZ_BSEC01000001.1"/>
</dbReference>
<dbReference type="EC" id="2.7.13.3" evidence="2"/>
<dbReference type="SMART" id="SM00387">
    <property type="entry name" value="HATPase_c"/>
    <property type="match status" value="1"/>
</dbReference>
<protein>
    <recommendedName>
        <fullName evidence="2">histidine kinase</fullName>
        <ecNumber evidence="2">2.7.13.3</ecNumber>
    </recommendedName>
</protein>
<dbReference type="Gene3D" id="1.10.287.130">
    <property type="match status" value="1"/>
</dbReference>
<dbReference type="InterPro" id="IPR005467">
    <property type="entry name" value="His_kinase_dom"/>
</dbReference>
<dbReference type="PRINTS" id="PR00344">
    <property type="entry name" value="BCTRLSENSOR"/>
</dbReference>
<dbReference type="InterPro" id="IPR036097">
    <property type="entry name" value="HisK_dim/P_sf"/>
</dbReference>
<sequence>MFCGLSEDERQQVISAGTLLCAQSGDIVLREGDAGNNLFLILSGSVAVRRFVNDAPRDLLTLQAGQIFGELAFLGGVPRTADVVANTEATILVLSRDAFLRISDAAPTTAFVIMFNVALALCQRLATATDVQTDVLARSEKMKAQQEIDRRRTLSQMVAGVAHEINTPLGIANHAASIVSELARDVAAGRGGRETLDDIMAACRLLQDNVARADRLVQTFKTLSVSQAVDELAMVHLSQLTRDTVDLYRLKARSSKLVLTVLDRFHGDDDEWQGYPGHYAQILLNLLTNVDRYAYPEETGGAVEIEIGRDDRNGASQGFLLVVRDFGRGVSEAESDRIFEPFYTTGRNKGGTGLGLPIVKNLVEESLKGKIAVRSKPGEGFEIRIELPRLVQSAL</sequence>
<dbReference type="InterPro" id="IPR036890">
    <property type="entry name" value="HATPase_C_sf"/>
</dbReference>
<feature type="domain" description="Cyclic nucleotide-binding" evidence="4">
    <location>
        <begin position="1"/>
        <end position="102"/>
    </location>
</feature>
<dbReference type="InterPro" id="IPR003594">
    <property type="entry name" value="HATPase_dom"/>
</dbReference>
<evidence type="ECO:0000259" key="5">
    <source>
        <dbReference type="PROSITE" id="PS50109"/>
    </source>
</evidence>
<dbReference type="CDD" id="cd00082">
    <property type="entry name" value="HisKA"/>
    <property type="match status" value="1"/>
</dbReference>
<evidence type="ECO:0000256" key="1">
    <source>
        <dbReference type="ARBA" id="ARBA00000085"/>
    </source>
</evidence>
<dbReference type="SUPFAM" id="SSF47384">
    <property type="entry name" value="Homodimeric domain of signal transducing histidine kinase"/>
    <property type="match status" value="1"/>
</dbReference>
<dbReference type="InterPro" id="IPR014710">
    <property type="entry name" value="RmlC-like_jellyroll"/>
</dbReference>
<dbReference type="PROSITE" id="PS50109">
    <property type="entry name" value="HIS_KIN"/>
    <property type="match status" value="1"/>
</dbReference>
<comment type="catalytic activity">
    <reaction evidence="1">
        <text>ATP + protein L-histidine = ADP + protein N-phospho-L-histidine.</text>
        <dbReference type="EC" id="2.7.13.3"/>
    </reaction>
</comment>
<dbReference type="AlphaFoldDB" id="A0A9W6GXI8"/>
<dbReference type="CDD" id="cd00038">
    <property type="entry name" value="CAP_ED"/>
    <property type="match status" value="1"/>
</dbReference>
<keyword evidence="7" id="KW-1185">Reference proteome</keyword>
<accession>A0A9W6GXI8</accession>
<dbReference type="InterPro" id="IPR003661">
    <property type="entry name" value="HisK_dim/P_dom"/>
</dbReference>
<evidence type="ECO:0000256" key="2">
    <source>
        <dbReference type="ARBA" id="ARBA00012438"/>
    </source>
</evidence>
<dbReference type="Gene3D" id="3.30.565.10">
    <property type="entry name" value="Histidine kinase-like ATPase, C-terminal domain"/>
    <property type="match status" value="1"/>
</dbReference>
<dbReference type="Pfam" id="PF00027">
    <property type="entry name" value="cNMP_binding"/>
    <property type="match status" value="1"/>
</dbReference>
<gene>
    <name evidence="6" type="ORF">LMG27198_38090</name>
</gene>
<name>A0A9W6GXI8_9HYPH</name>
<dbReference type="CDD" id="cd00075">
    <property type="entry name" value="HATPase"/>
    <property type="match status" value="1"/>
</dbReference>
<evidence type="ECO:0000313" key="6">
    <source>
        <dbReference type="EMBL" id="GLI94817.1"/>
    </source>
</evidence>
<keyword evidence="3" id="KW-0597">Phosphoprotein</keyword>
<dbReference type="Proteomes" id="UP001144323">
    <property type="component" value="Unassembled WGS sequence"/>
</dbReference>
<dbReference type="SUPFAM" id="SSF51206">
    <property type="entry name" value="cAMP-binding domain-like"/>
    <property type="match status" value="1"/>
</dbReference>
<proteinExistence type="predicted"/>
<comment type="caution">
    <text evidence="6">The sequence shown here is derived from an EMBL/GenBank/DDBJ whole genome shotgun (WGS) entry which is preliminary data.</text>
</comment>
<evidence type="ECO:0000259" key="4">
    <source>
        <dbReference type="PROSITE" id="PS50042"/>
    </source>
</evidence>
<dbReference type="Gene3D" id="2.60.120.10">
    <property type="entry name" value="Jelly Rolls"/>
    <property type="match status" value="1"/>
</dbReference>
<dbReference type="PROSITE" id="PS50042">
    <property type="entry name" value="CNMP_BINDING_3"/>
    <property type="match status" value="1"/>
</dbReference>
<organism evidence="6 7">
    <name type="scientific">Methylocystis echinoides</name>
    <dbReference type="NCBI Taxonomy" id="29468"/>
    <lineage>
        <taxon>Bacteria</taxon>
        <taxon>Pseudomonadati</taxon>
        <taxon>Pseudomonadota</taxon>
        <taxon>Alphaproteobacteria</taxon>
        <taxon>Hyphomicrobiales</taxon>
        <taxon>Methylocystaceae</taxon>
        <taxon>Methylocystis</taxon>
    </lineage>
</organism>
<feature type="domain" description="Histidine kinase" evidence="5">
    <location>
        <begin position="160"/>
        <end position="391"/>
    </location>
</feature>
<reference evidence="6" key="1">
    <citation type="journal article" date="2023" name="Int. J. Syst. Evol. Microbiol.">
        <title>Methylocystis iwaonis sp. nov., a type II methane-oxidizing bacterium from surface soil of a rice paddy field in Japan, and emended description of the genus Methylocystis (ex Whittenbury et al. 1970) Bowman et al. 1993.</title>
        <authorList>
            <person name="Kaise H."/>
            <person name="Sawadogo J.B."/>
            <person name="Alam M.S."/>
            <person name="Ueno C."/>
            <person name="Dianou D."/>
            <person name="Shinjo R."/>
            <person name="Asakawa S."/>
        </authorList>
    </citation>
    <scope>NUCLEOTIDE SEQUENCE</scope>
    <source>
        <strain evidence="6">LMG27198</strain>
    </source>
</reference>
<dbReference type="GO" id="GO:0000155">
    <property type="term" value="F:phosphorelay sensor kinase activity"/>
    <property type="evidence" value="ECO:0007669"/>
    <property type="project" value="InterPro"/>
</dbReference>